<sequence length="66" mass="7978">MLSSEHVVSQTVLNRYPKPLLLSNSQYPDFKEFHWQEIQQLWPILFHFFKKILWLSYGTRSLIANL</sequence>
<dbReference type="InterPro" id="IPR021821">
    <property type="entry name" value="VxrA_SD"/>
</dbReference>
<comment type="caution">
    <text evidence="2">The sequence shown here is derived from an EMBL/GenBank/DDBJ whole genome shotgun (WGS) entry which is preliminary data.</text>
</comment>
<reference evidence="2 3" key="1">
    <citation type="journal article" date="2017" name="Int. J. Syst. Evol. Microbiol.">
        <title>Photobacterium alginatilyticum sp. nov., a marine bacterium isolated from bottom seawater.</title>
        <authorList>
            <person name="Wang X."/>
            <person name="Wang Y."/>
            <person name="Yang X."/>
            <person name="Sun H."/>
            <person name="Li B."/>
            <person name="Zhang X.H."/>
        </authorList>
    </citation>
    <scope>NUCLEOTIDE SEQUENCE [LARGE SCALE GENOMIC DNA]</scope>
    <source>
        <strain evidence="2 3">P03D4</strain>
    </source>
</reference>
<evidence type="ECO:0000313" key="2">
    <source>
        <dbReference type="EMBL" id="NBI55535.1"/>
    </source>
</evidence>
<keyword evidence="3" id="KW-1185">Reference proteome</keyword>
<name>A0ABW9YPA6_9GAMM</name>
<dbReference type="EMBL" id="RSEJ01000032">
    <property type="protein sequence ID" value="NBI55535.1"/>
    <property type="molecule type" value="Genomic_DNA"/>
</dbReference>
<proteinExistence type="predicted"/>
<dbReference type="Proteomes" id="UP000738517">
    <property type="component" value="Unassembled WGS sequence"/>
</dbReference>
<evidence type="ECO:0000259" key="1">
    <source>
        <dbReference type="Pfam" id="PF11884"/>
    </source>
</evidence>
<evidence type="ECO:0000313" key="3">
    <source>
        <dbReference type="Proteomes" id="UP000738517"/>
    </source>
</evidence>
<accession>A0ABW9YPA6</accession>
<dbReference type="Pfam" id="PF11884">
    <property type="entry name" value="DUF3404"/>
    <property type="match status" value="1"/>
</dbReference>
<feature type="domain" description="Histidine kinase VxrA sensor" evidence="1">
    <location>
        <begin position="3"/>
        <end position="43"/>
    </location>
</feature>
<protein>
    <submittedName>
        <fullName evidence="2">DUF3404 domain-containing protein</fullName>
    </submittedName>
</protein>
<organism evidence="2 3">
    <name type="scientific">Photobacterium alginatilyticum</name>
    <dbReference type="NCBI Taxonomy" id="1775171"/>
    <lineage>
        <taxon>Bacteria</taxon>
        <taxon>Pseudomonadati</taxon>
        <taxon>Pseudomonadota</taxon>
        <taxon>Gammaproteobacteria</taxon>
        <taxon>Vibrionales</taxon>
        <taxon>Vibrionaceae</taxon>
        <taxon>Photobacterium</taxon>
    </lineage>
</organism>
<gene>
    <name evidence="2" type="ORF">EIZ48_23750</name>
</gene>